<dbReference type="Proteomes" id="UP001279734">
    <property type="component" value="Unassembled WGS sequence"/>
</dbReference>
<evidence type="ECO:0000313" key="7">
    <source>
        <dbReference type="EMBL" id="GMH13666.1"/>
    </source>
</evidence>
<sequence>MIKSSLINPDGGSLVDLVVPENERSVKVSEAKSLLRVRLAEINLGWVHVVSEGWASPLRGFMRENECPQSLHFNCLRLEDGSIVDMSLPIALAVDDETEEQIGSSLDVRFAWEDEDRWGILRRRLLEMGCKNPIFLLHPLGGFTKGDDVPLDVWMEQHSKILEDRILDPETTIVAILPSWMHYDEERDLYDPDHGKKGLSMSPGLAKLNILPFWVVAYDIIAKKMVFFDPSRVQDFLIIPANNPRTLVDNLGPINLLIDRKEGFHHHKPNNKPNGSYVIRLEYLSIEPLTSLLPQTRRLCGCKDRYCTLGETLPCSRITGGTDRTLLMDSCVPRAGKYSSDTTRLRNGKK</sequence>
<dbReference type="Gene3D" id="3.40.50.620">
    <property type="entry name" value="HUPs"/>
    <property type="match status" value="2"/>
</dbReference>
<feature type="domain" description="Sulphate adenylyltransferase catalytic" evidence="5">
    <location>
        <begin position="131"/>
        <end position="187"/>
    </location>
</feature>
<comment type="caution">
    <text evidence="7">The sequence shown here is derived from an EMBL/GenBank/DDBJ whole genome shotgun (WGS) entry which is preliminary data.</text>
</comment>
<dbReference type="GO" id="GO:0004781">
    <property type="term" value="F:sulfate adenylyltransferase (ATP) activity"/>
    <property type="evidence" value="ECO:0007669"/>
    <property type="project" value="InterPro"/>
</dbReference>
<dbReference type="InterPro" id="IPR014729">
    <property type="entry name" value="Rossmann-like_a/b/a_fold"/>
</dbReference>
<dbReference type="Gene3D" id="3.10.400.10">
    <property type="entry name" value="Sulfate adenylyltransferase"/>
    <property type="match status" value="1"/>
</dbReference>
<evidence type="ECO:0000256" key="4">
    <source>
        <dbReference type="ARBA" id="ARBA00022840"/>
    </source>
</evidence>
<dbReference type="EMBL" id="BSYO01000013">
    <property type="protein sequence ID" value="GMH13666.1"/>
    <property type="molecule type" value="Genomic_DNA"/>
</dbReference>
<keyword evidence="2" id="KW-0808">Transferase</keyword>
<gene>
    <name evidence="7" type="ORF">Nepgr_015507</name>
</gene>
<dbReference type="InterPro" id="IPR025980">
    <property type="entry name" value="ATP-Sase_PUA-like_dom"/>
</dbReference>
<comment type="pathway">
    <text evidence="1">Sulfur metabolism.</text>
</comment>
<dbReference type="SUPFAM" id="SSF88697">
    <property type="entry name" value="PUA domain-like"/>
    <property type="match status" value="1"/>
</dbReference>
<dbReference type="PANTHER" id="PTHR11055:SF37">
    <property type="entry name" value="ATP SULFURYLASE 2"/>
    <property type="match status" value="1"/>
</dbReference>
<feature type="domain" description="ATP-sulfurylase PUA-like" evidence="6">
    <location>
        <begin position="7"/>
        <end position="122"/>
    </location>
</feature>
<evidence type="ECO:0000256" key="3">
    <source>
        <dbReference type="ARBA" id="ARBA00022741"/>
    </source>
</evidence>
<proteinExistence type="predicted"/>
<reference evidence="7" key="1">
    <citation type="submission" date="2023-05" db="EMBL/GenBank/DDBJ databases">
        <title>Nepenthes gracilis genome sequencing.</title>
        <authorList>
            <person name="Fukushima K."/>
        </authorList>
    </citation>
    <scope>NUCLEOTIDE SEQUENCE</scope>
    <source>
        <strain evidence="7">SING2019-196</strain>
    </source>
</reference>
<name>A0AAD3XRC6_NEPGR</name>
<keyword evidence="4" id="KW-0067">ATP-binding</keyword>
<evidence type="ECO:0000259" key="6">
    <source>
        <dbReference type="Pfam" id="PF14306"/>
    </source>
</evidence>
<dbReference type="SUPFAM" id="SSF52374">
    <property type="entry name" value="Nucleotidylyl transferase"/>
    <property type="match status" value="1"/>
</dbReference>
<dbReference type="Pfam" id="PF01747">
    <property type="entry name" value="ATP-sulfurylase"/>
    <property type="match status" value="1"/>
</dbReference>
<dbReference type="InterPro" id="IPR015947">
    <property type="entry name" value="PUA-like_sf"/>
</dbReference>
<dbReference type="PANTHER" id="PTHR11055">
    <property type="entry name" value="BIFUNCTIONAL 3'-PHOSPHOADENOSINE 5'-PHOSPHOSULFATE SYNTHASE"/>
    <property type="match status" value="1"/>
</dbReference>
<evidence type="ECO:0000256" key="1">
    <source>
        <dbReference type="ARBA" id="ARBA00004678"/>
    </source>
</evidence>
<dbReference type="AlphaFoldDB" id="A0AAD3XRC6"/>
<dbReference type="InterPro" id="IPR024951">
    <property type="entry name" value="Sulfurylase_cat_dom"/>
</dbReference>
<dbReference type="Pfam" id="PF14306">
    <property type="entry name" value="PUA_2"/>
    <property type="match status" value="1"/>
</dbReference>
<accession>A0AAD3XRC6</accession>
<organism evidence="7 8">
    <name type="scientific">Nepenthes gracilis</name>
    <name type="common">Slender pitcher plant</name>
    <dbReference type="NCBI Taxonomy" id="150966"/>
    <lineage>
        <taxon>Eukaryota</taxon>
        <taxon>Viridiplantae</taxon>
        <taxon>Streptophyta</taxon>
        <taxon>Embryophyta</taxon>
        <taxon>Tracheophyta</taxon>
        <taxon>Spermatophyta</taxon>
        <taxon>Magnoliopsida</taxon>
        <taxon>eudicotyledons</taxon>
        <taxon>Gunneridae</taxon>
        <taxon>Pentapetalae</taxon>
        <taxon>Caryophyllales</taxon>
        <taxon>Nepenthaceae</taxon>
        <taxon>Nepenthes</taxon>
    </lineage>
</organism>
<dbReference type="GO" id="GO:0004020">
    <property type="term" value="F:adenylylsulfate kinase activity"/>
    <property type="evidence" value="ECO:0007669"/>
    <property type="project" value="TreeGrafter"/>
</dbReference>
<keyword evidence="3" id="KW-0547">Nucleotide-binding</keyword>
<protein>
    <submittedName>
        <fullName evidence="7">Uncharacterized protein</fullName>
    </submittedName>
</protein>
<evidence type="ECO:0000256" key="2">
    <source>
        <dbReference type="ARBA" id="ARBA00022679"/>
    </source>
</evidence>
<evidence type="ECO:0000313" key="8">
    <source>
        <dbReference type="Proteomes" id="UP001279734"/>
    </source>
</evidence>
<evidence type="ECO:0000259" key="5">
    <source>
        <dbReference type="Pfam" id="PF01747"/>
    </source>
</evidence>
<dbReference type="GO" id="GO:0005524">
    <property type="term" value="F:ATP binding"/>
    <property type="evidence" value="ECO:0007669"/>
    <property type="project" value="UniProtKB-KW"/>
</dbReference>
<dbReference type="GO" id="GO:0000103">
    <property type="term" value="P:sulfate assimilation"/>
    <property type="evidence" value="ECO:0007669"/>
    <property type="project" value="TreeGrafter"/>
</dbReference>
<keyword evidence="8" id="KW-1185">Reference proteome</keyword>